<dbReference type="SUPFAM" id="SSF81923">
    <property type="entry name" value="Double Clp-N motif"/>
    <property type="match status" value="1"/>
</dbReference>
<proteinExistence type="inferred from homology"/>
<evidence type="ECO:0000313" key="10">
    <source>
        <dbReference type="EMBL" id="AGI27094.1"/>
    </source>
</evidence>
<dbReference type="GO" id="GO:0016887">
    <property type="term" value="F:ATP hydrolysis activity"/>
    <property type="evidence" value="ECO:0007669"/>
    <property type="project" value="InterPro"/>
</dbReference>
<dbReference type="GO" id="GO:0034605">
    <property type="term" value="P:cellular response to heat"/>
    <property type="evidence" value="ECO:0007669"/>
    <property type="project" value="TreeGrafter"/>
</dbReference>
<evidence type="ECO:0000313" key="11">
    <source>
        <dbReference type="Proteomes" id="UP000012083"/>
    </source>
</evidence>
<feature type="coiled-coil region" evidence="8">
    <location>
        <begin position="386"/>
        <end position="435"/>
    </location>
</feature>
<dbReference type="SMART" id="SM01086">
    <property type="entry name" value="ClpB_D2-small"/>
    <property type="match status" value="1"/>
</dbReference>
<dbReference type="GO" id="GO:0005737">
    <property type="term" value="C:cytoplasm"/>
    <property type="evidence" value="ECO:0007669"/>
    <property type="project" value="TreeGrafter"/>
</dbReference>
<dbReference type="InterPro" id="IPR027417">
    <property type="entry name" value="P-loop_NTPase"/>
</dbReference>
<dbReference type="Pfam" id="PF10431">
    <property type="entry name" value="ClpB_D2-small"/>
    <property type="match status" value="1"/>
</dbReference>
<feature type="domain" description="Clp R" evidence="9">
    <location>
        <begin position="3"/>
        <end position="144"/>
    </location>
</feature>
<dbReference type="SUPFAM" id="SSF52540">
    <property type="entry name" value="P-loop containing nucleoside triphosphate hydrolases"/>
    <property type="match status" value="2"/>
</dbReference>
<dbReference type="Pfam" id="PF07724">
    <property type="entry name" value="AAA_2"/>
    <property type="match status" value="1"/>
</dbReference>
<dbReference type="SMART" id="SM00382">
    <property type="entry name" value="AAA"/>
    <property type="match status" value="2"/>
</dbReference>
<comment type="similarity">
    <text evidence="1">Belongs to the ClpA/ClpB family.</text>
</comment>
<dbReference type="InterPro" id="IPR050130">
    <property type="entry name" value="ClpA_ClpB"/>
</dbReference>
<reference evidence="10 11" key="1">
    <citation type="journal article" date="2013" name="Genome Biol. Evol.">
        <title>The evolution of genomic instability in the obligate endosymbionts of whiteflies.</title>
        <authorList>
            <person name="Sloan D.B."/>
            <person name="Moran N.A."/>
        </authorList>
    </citation>
    <scope>NUCLEOTIDE SEQUENCE [LARGE SCALE GENOMIC DNA]</scope>
    <source>
        <strain evidence="10 11">TV</strain>
    </source>
</reference>
<comment type="subunit">
    <text evidence="6">Homohexamer. The oligomerization is ATP-dependent.</text>
</comment>
<dbReference type="CDD" id="cd00009">
    <property type="entry name" value="AAA"/>
    <property type="match status" value="1"/>
</dbReference>
<dbReference type="PROSITE" id="PS51903">
    <property type="entry name" value="CLP_R"/>
    <property type="match status" value="1"/>
</dbReference>
<evidence type="ECO:0000256" key="2">
    <source>
        <dbReference type="ARBA" id="ARBA00022737"/>
    </source>
</evidence>
<dbReference type="KEGG" id="pld:PalTV_100"/>
<accession>A0A8D3X7B5</accession>
<dbReference type="InterPro" id="IPR019489">
    <property type="entry name" value="Clp_ATPase_C"/>
</dbReference>
<dbReference type="Pfam" id="PF17871">
    <property type="entry name" value="AAA_lid_9"/>
    <property type="match status" value="1"/>
</dbReference>
<organism evidence="10 11">
    <name type="scientific">Candidatus Portiera aleyrodidarum TV</name>
    <dbReference type="NCBI Taxonomy" id="1297582"/>
    <lineage>
        <taxon>Bacteria</taxon>
        <taxon>Pseudomonadati</taxon>
        <taxon>Pseudomonadota</taxon>
        <taxon>Gammaproteobacteria</taxon>
        <taxon>Candidatus Johnevansiales</taxon>
        <taxon>Candidatus Johnevansiaceae</taxon>
        <taxon>Candidatus Portiera</taxon>
    </lineage>
</organism>
<dbReference type="AlphaFoldDB" id="A0A8D3X7B5"/>
<dbReference type="InterPro" id="IPR001270">
    <property type="entry name" value="ClpA/B"/>
</dbReference>
<dbReference type="PRINTS" id="PR00300">
    <property type="entry name" value="CLPPROTEASEA"/>
</dbReference>
<dbReference type="Gene3D" id="1.10.8.60">
    <property type="match status" value="1"/>
</dbReference>
<name>A0A8D3X7B5_9GAMM</name>
<evidence type="ECO:0000256" key="1">
    <source>
        <dbReference type="ARBA" id="ARBA00008675"/>
    </source>
</evidence>
<dbReference type="PANTHER" id="PTHR11638">
    <property type="entry name" value="ATP-DEPENDENT CLP PROTEASE"/>
    <property type="match status" value="1"/>
</dbReference>
<dbReference type="InterPro" id="IPR003593">
    <property type="entry name" value="AAA+_ATPase"/>
</dbReference>
<dbReference type="InterPro" id="IPR003959">
    <property type="entry name" value="ATPase_AAA_core"/>
</dbReference>
<evidence type="ECO:0000256" key="4">
    <source>
        <dbReference type="ARBA" id="ARBA00022840"/>
    </source>
</evidence>
<dbReference type="Pfam" id="PF23569">
    <property type="entry name" value="NBD_SMAX1"/>
    <property type="match status" value="1"/>
</dbReference>
<evidence type="ECO:0000256" key="7">
    <source>
        <dbReference type="PROSITE-ProRule" id="PRU01251"/>
    </source>
</evidence>
<dbReference type="InterPro" id="IPR036628">
    <property type="entry name" value="Clp_N_dom_sf"/>
</dbReference>
<dbReference type="PANTHER" id="PTHR11638:SF18">
    <property type="entry name" value="HEAT SHOCK PROTEIN 104"/>
    <property type="match status" value="1"/>
</dbReference>
<evidence type="ECO:0000256" key="8">
    <source>
        <dbReference type="SAM" id="Coils"/>
    </source>
</evidence>
<evidence type="ECO:0000256" key="5">
    <source>
        <dbReference type="ARBA" id="ARBA00023186"/>
    </source>
</evidence>
<keyword evidence="4" id="KW-0067">ATP-binding</keyword>
<dbReference type="InterPro" id="IPR041546">
    <property type="entry name" value="ClpA/ClpB_AAA_lid"/>
</dbReference>
<protein>
    <submittedName>
        <fullName evidence="10">ATP-dependent chaperone protein ClpB</fullName>
    </submittedName>
</protein>
<dbReference type="EMBL" id="CP004358">
    <property type="protein sequence ID" value="AGI27094.1"/>
    <property type="molecule type" value="Genomic_DNA"/>
</dbReference>
<dbReference type="Gene3D" id="1.10.1780.10">
    <property type="entry name" value="Clp, N-terminal domain"/>
    <property type="match status" value="1"/>
</dbReference>
<evidence type="ECO:0000259" key="9">
    <source>
        <dbReference type="PROSITE" id="PS51903"/>
    </source>
</evidence>
<dbReference type="RefSeq" id="WP_015482505.1">
    <property type="nucleotide sequence ID" value="NC_020831.1"/>
</dbReference>
<gene>
    <name evidence="10" type="primary">clpB</name>
    <name evidence="10" type="ORF">PalTV_100</name>
</gene>
<sequence length="802" mass="92391">MRLDRLTNKLKNALYSAKSLAIINYQKKLHTVHILLTLIKEDIFKSLIIKNGGDIITINKYLQLKLSLLPKLVKVDGKVLMGKDVIRLFNLAYIEAKIKDYKFIYSELVLLAALKLNNKVSKLLINAGLNKQKVKLEISQIIGGNDIVFEKKKEKYIRDLTKSASEGKLDSVIGREEEIRRIIQVLQRRKKNNPLLIGEKGVGKTAILEGLANRILNGEVPESIKNKKVFSIDMGALMVEAKYEERIKELRKKEGRDVLLFIDNIVSGFFNMLKPVLYRGDLHCIGATTVEAYRKYIEKDYALERRFQKIKVDEHSEEDTIAILRGLKKRYEIHHSVKITDGAIIAAAKLSNRYITDRKLPVKAMDLIDEAASRISIEIDYKPEIMEKMERHLIKLKIEREAIKRENDKYYKKILKILENKIKELSKEYSEVEKIWKTEKYILKGTAKLKREGARRNKDIVKLSERIPTFKKANNILNLLRSKLTEEEIAEVVSRLTGIPMAKILEGEREKIIKMEEVLQKRVIGQSEAVQAVSNAVRRRYITRIIEHNKNKGSFLFLGPKGVGKTELCKALAEIIFNTEESIVRINMSEFMDKYSVIRLRGELTEKVRIKPYSVILLNEIEKAHTDIYKILLLILKVGILTDGKGQKIDFRKTILVMTSNLGYEVINRFSGETYNERKLVVMELVNVHLKSEIINIIDEIVVFNSLFINQINNIAYIKIKKLIKSLAIKKLQLEISQDAIEKISRMGFNTVYGAKHLKKAIQNLLENPLSKAILYGKIITGDRIKVIVEKDQIVFSKLKFQ</sequence>
<dbReference type="InterPro" id="IPR004176">
    <property type="entry name" value="Clp_R_N"/>
</dbReference>
<dbReference type="InterPro" id="IPR058680">
    <property type="entry name" value="NBD_SMAX1-like"/>
</dbReference>
<dbReference type="FunFam" id="3.40.50.300:FF:000120">
    <property type="entry name" value="ATP-dependent chaperone ClpB"/>
    <property type="match status" value="1"/>
</dbReference>
<dbReference type="CDD" id="cd19499">
    <property type="entry name" value="RecA-like_ClpB_Hsp104-like"/>
    <property type="match status" value="1"/>
</dbReference>
<keyword evidence="3" id="KW-0547">Nucleotide-binding</keyword>
<evidence type="ECO:0000256" key="3">
    <source>
        <dbReference type="ARBA" id="ARBA00022741"/>
    </source>
</evidence>
<dbReference type="Proteomes" id="UP000012083">
    <property type="component" value="Chromosome"/>
</dbReference>
<dbReference type="Gene3D" id="3.40.50.300">
    <property type="entry name" value="P-loop containing nucleotide triphosphate hydrolases"/>
    <property type="match status" value="3"/>
</dbReference>
<keyword evidence="8" id="KW-0175">Coiled coil</keyword>
<keyword evidence="2 7" id="KW-0677">Repeat</keyword>
<keyword evidence="5" id="KW-0143">Chaperone</keyword>
<evidence type="ECO:0000256" key="6">
    <source>
        <dbReference type="ARBA" id="ARBA00026057"/>
    </source>
</evidence>
<dbReference type="GO" id="GO:0005524">
    <property type="term" value="F:ATP binding"/>
    <property type="evidence" value="ECO:0007669"/>
    <property type="project" value="UniProtKB-KW"/>
</dbReference>
<dbReference type="Pfam" id="PF02861">
    <property type="entry name" value="Clp_N"/>
    <property type="match status" value="1"/>
</dbReference>